<sequence>MSARRLIGRGVDGRPIPELSLLAGYEPQFAPVPGGGVNQPVAAVRPVYWWAQELNRQGYVVRRVRFELKSVTAVVVVELPSHRVVELIRRPQDTPVVTDLPSLLLEAVWRLSAGGWVQELAGAVGLLNGAAPLAPLAVCEHSIPGVRDQPEPLVRVLYWWARRLLGYGWQLESLGEEVARGGFIAQIPEPGGPLLVIYPRLIPHDGTEASALANALYRLTLPQRALLTGLVDAAAAEIQAAGATSLKRTGSGGDAAPL</sequence>
<comment type="caution">
    <text evidence="1">The sequence shown here is derived from an EMBL/GenBank/DDBJ whole genome shotgun (WGS) entry which is preliminary data.</text>
</comment>
<protein>
    <submittedName>
        <fullName evidence="1">Uncharacterized protein</fullName>
    </submittedName>
</protein>
<proteinExistence type="predicted"/>
<keyword evidence="2" id="KW-1185">Reference proteome</keyword>
<accession>A0ABV4C955</accession>
<gene>
    <name evidence="1" type="ORF">AB8998_30945</name>
</gene>
<dbReference type="Proteomes" id="UP001564760">
    <property type="component" value="Unassembled WGS sequence"/>
</dbReference>
<evidence type="ECO:0000313" key="2">
    <source>
        <dbReference type="Proteomes" id="UP001564760"/>
    </source>
</evidence>
<dbReference type="RefSeq" id="WP_369742101.1">
    <property type="nucleotide sequence ID" value="NZ_JBGEDP010000003.1"/>
</dbReference>
<dbReference type="EMBL" id="JBGEDP010000003">
    <property type="protein sequence ID" value="MEY8019071.1"/>
    <property type="molecule type" value="Genomic_DNA"/>
</dbReference>
<evidence type="ECO:0000313" key="1">
    <source>
        <dbReference type="EMBL" id="MEY8019071.1"/>
    </source>
</evidence>
<name>A0ABV4C955_9MYCO</name>
<organism evidence="1 2">
    <name type="scientific">Mycobacterium servetii</name>
    <dbReference type="NCBI Taxonomy" id="3237418"/>
    <lineage>
        <taxon>Bacteria</taxon>
        <taxon>Bacillati</taxon>
        <taxon>Actinomycetota</taxon>
        <taxon>Actinomycetes</taxon>
        <taxon>Mycobacteriales</taxon>
        <taxon>Mycobacteriaceae</taxon>
        <taxon>Mycobacterium</taxon>
    </lineage>
</organism>
<reference evidence="1 2" key="1">
    <citation type="submission" date="2024-08" db="EMBL/GenBank/DDBJ databases">
        <title>Mycobacterium servetensis sp. nov., a novel rapid-growing mycobacterial species recovered from a human patient in Zaragoza, Spain.</title>
        <authorList>
            <person name="Tristancho-Baro A.I."/>
            <person name="Buenestado-Serrano S."/>
            <person name="Garcia De Viedma D."/>
            <person name="Milagro-Beamonte A."/>
            <person name="Burillo N."/>
            <person name="Sanz S."/>
            <person name="Lopez-Calleja A.I."/>
            <person name="Penas-Utrilla D."/>
            <person name="Guardingo M."/>
            <person name="Garcia M.J."/>
            <person name="Vinuelas-Bayon J."/>
        </authorList>
    </citation>
    <scope>NUCLEOTIDE SEQUENCE [LARGE SCALE GENOMIC DNA]</scope>
    <source>
        <strain evidence="2">HUMS_12744610</strain>
    </source>
</reference>